<dbReference type="GeneID" id="87820448"/>
<dbReference type="GO" id="GO:0035861">
    <property type="term" value="C:site of double-strand break"/>
    <property type="evidence" value="ECO:0007669"/>
    <property type="project" value="TreeGrafter"/>
</dbReference>
<dbReference type="PANTHER" id="PTHR28535">
    <property type="entry name" value="ZINC FINGER GRF-TYPE CONTAINING 1"/>
    <property type="match status" value="1"/>
</dbReference>
<evidence type="ECO:0000259" key="2">
    <source>
        <dbReference type="Pfam" id="PF10382"/>
    </source>
</evidence>
<organism evidence="3 4">
    <name type="scientific">Dichotomopilus funicola</name>
    <dbReference type="NCBI Taxonomy" id="1934379"/>
    <lineage>
        <taxon>Eukaryota</taxon>
        <taxon>Fungi</taxon>
        <taxon>Dikarya</taxon>
        <taxon>Ascomycota</taxon>
        <taxon>Pezizomycotina</taxon>
        <taxon>Sordariomycetes</taxon>
        <taxon>Sordariomycetidae</taxon>
        <taxon>Sordariales</taxon>
        <taxon>Chaetomiaceae</taxon>
        <taxon>Dichotomopilus</taxon>
    </lineage>
</organism>
<reference evidence="3" key="1">
    <citation type="journal article" date="2023" name="Mol. Phylogenet. Evol.">
        <title>Genome-scale phylogeny and comparative genomics of the fungal order Sordariales.</title>
        <authorList>
            <person name="Hensen N."/>
            <person name="Bonometti L."/>
            <person name="Westerberg I."/>
            <person name="Brannstrom I.O."/>
            <person name="Guillou S."/>
            <person name="Cros-Aarteil S."/>
            <person name="Calhoun S."/>
            <person name="Haridas S."/>
            <person name="Kuo A."/>
            <person name="Mondo S."/>
            <person name="Pangilinan J."/>
            <person name="Riley R."/>
            <person name="LaButti K."/>
            <person name="Andreopoulos B."/>
            <person name="Lipzen A."/>
            <person name="Chen C."/>
            <person name="Yan M."/>
            <person name="Daum C."/>
            <person name="Ng V."/>
            <person name="Clum A."/>
            <person name="Steindorff A."/>
            <person name="Ohm R.A."/>
            <person name="Martin F."/>
            <person name="Silar P."/>
            <person name="Natvig D.O."/>
            <person name="Lalanne C."/>
            <person name="Gautier V."/>
            <person name="Ament-Velasquez S.L."/>
            <person name="Kruys A."/>
            <person name="Hutchinson M.I."/>
            <person name="Powell A.J."/>
            <person name="Barry K."/>
            <person name="Miller A.N."/>
            <person name="Grigoriev I.V."/>
            <person name="Debuchy R."/>
            <person name="Gladieux P."/>
            <person name="Hiltunen Thoren M."/>
            <person name="Johannesson H."/>
        </authorList>
    </citation>
    <scope>NUCLEOTIDE SEQUENCE</scope>
    <source>
        <strain evidence="3">CBS 141.50</strain>
    </source>
</reference>
<dbReference type="GO" id="GO:0006302">
    <property type="term" value="P:double-strand break repair"/>
    <property type="evidence" value="ECO:0007669"/>
    <property type="project" value="TreeGrafter"/>
</dbReference>
<dbReference type="InterPro" id="IPR052800">
    <property type="entry name" value="DNA_Repair_Helicase_ZGRF1"/>
</dbReference>
<name>A0AAN6ZNG2_9PEZI</name>
<feature type="region of interest" description="Disordered" evidence="1">
    <location>
        <begin position="153"/>
        <end position="246"/>
    </location>
</feature>
<dbReference type="Proteomes" id="UP001302676">
    <property type="component" value="Unassembled WGS sequence"/>
</dbReference>
<dbReference type="AlphaFoldDB" id="A0AAN6ZNG2"/>
<accession>A0AAN6ZNG2</accession>
<evidence type="ECO:0000313" key="3">
    <source>
        <dbReference type="EMBL" id="KAK4143526.1"/>
    </source>
</evidence>
<evidence type="ECO:0000313" key="4">
    <source>
        <dbReference type="Proteomes" id="UP001302676"/>
    </source>
</evidence>
<comment type="caution">
    <text evidence="3">The sequence shown here is derived from an EMBL/GenBank/DDBJ whole genome shotgun (WGS) entry which is preliminary data.</text>
</comment>
<proteinExistence type="predicted"/>
<dbReference type="Pfam" id="PF10382">
    <property type="entry name" value="ZGRF1-like_N"/>
    <property type="match status" value="1"/>
</dbReference>
<dbReference type="RefSeq" id="XP_062636897.1">
    <property type="nucleotide sequence ID" value="XM_062783835.1"/>
</dbReference>
<feature type="compositionally biased region" description="Polar residues" evidence="1">
    <location>
        <begin position="211"/>
        <end position="220"/>
    </location>
</feature>
<evidence type="ECO:0000256" key="1">
    <source>
        <dbReference type="SAM" id="MobiDB-lite"/>
    </source>
</evidence>
<protein>
    <recommendedName>
        <fullName evidence="2">5'-3' DNA helicase ZGRF1-like N-terminal domain-containing protein</fullName>
    </recommendedName>
</protein>
<keyword evidence="4" id="KW-1185">Reference proteome</keyword>
<feature type="region of interest" description="Disordered" evidence="1">
    <location>
        <begin position="127"/>
        <end position="146"/>
    </location>
</feature>
<dbReference type="EMBL" id="MU853585">
    <property type="protein sequence ID" value="KAK4143526.1"/>
    <property type="molecule type" value="Genomic_DNA"/>
</dbReference>
<dbReference type="InterPro" id="IPR018838">
    <property type="entry name" value="ZGRF1-like_N"/>
</dbReference>
<feature type="domain" description="5'-3' DNA helicase ZGRF1-like N-terminal" evidence="2">
    <location>
        <begin position="23"/>
        <end position="104"/>
    </location>
</feature>
<dbReference type="GO" id="GO:0005634">
    <property type="term" value="C:nucleus"/>
    <property type="evidence" value="ECO:0007669"/>
    <property type="project" value="TreeGrafter"/>
</dbReference>
<sequence length="246" mass="27317">MISSRPGPSGSSNPSAGRSSAYVLDFICLFTHDLKRKQKRWEDGRLKYHTFNKRVMVYDERGNSVGDMHWQRDEEFGEGEEVQLDRGGVIIQVMECVGQREQDLSELLDKRAKEKEQRQSRFLARPPVMPLDTPLGRSPGPERLQTRHRPLNHVLGTPTGHYGRAVAPTESPFEIRRKTNDSANSSVDSRPAKRAKRDISPPRKIGYAQSFAPTTTTQFDGPSPRPGGVNPGRGTARRRGGGGGGG</sequence>
<gene>
    <name evidence="3" type="ORF">C8A04DRAFT_37326</name>
</gene>
<dbReference type="PANTHER" id="PTHR28535:SF1">
    <property type="entry name" value="PROTEIN ZGRF1"/>
    <property type="match status" value="1"/>
</dbReference>
<reference evidence="3" key="2">
    <citation type="submission" date="2023-05" db="EMBL/GenBank/DDBJ databases">
        <authorList>
            <consortium name="Lawrence Berkeley National Laboratory"/>
            <person name="Steindorff A."/>
            <person name="Hensen N."/>
            <person name="Bonometti L."/>
            <person name="Westerberg I."/>
            <person name="Brannstrom I.O."/>
            <person name="Guillou S."/>
            <person name="Cros-Aarteil S."/>
            <person name="Calhoun S."/>
            <person name="Haridas S."/>
            <person name="Kuo A."/>
            <person name="Mondo S."/>
            <person name="Pangilinan J."/>
            <person name="Riley R."/>
            <person name="Labutti K."/>
            <person name="Andreopoulos B."/>
            <person name="Lipzen A."/>
            <person name="Chen C."/>
            <person name="Yanf M."/>
            <person name="Daum C."/>
            <person name="Ng V."/>
            <person name="Clum A."/>
            <person name="Ohm R."/>
            <person name="Martin F."/>
            <person name="Silar P."/>
            <person name="Natvig D."/>
            <person name="Lalanne C."/>
            <person name="Gautier V."/>
            <person name="Ament-Velasquez S.L."/>
            <person name="Kruys A."/>
            <person name="Hutchinson M.I."/>
            <person name="Powell A.J."/>
            <person name="Barry K."/>
            <person name="Miller A.N."/>
            <person name="Grigoriev I.V."/>
            <person name="Debuchy R."/>
            <person name="Gladieux P."/>
            <person name="Thoren M.H."/>
            <person name="Johannesson H."/>
        </authorList>
    </citation>
    <scope>NUCLEOTIDE SEQUENCE</scope>
    <source>
        <strain evidence="3">CBS 141.50</strain>
    </source>
</reference>